<dbReference type="Pfam" id="PF01075">
    <property type="entry name" value="Glyco_transf_9"/>
    <property type="match status" value="1"/>
</dbReference>
<dbReference type="PANTHER" id="PTHR30160">
    <property type="entry name" value="TETRAACYLDISACCHARIDE 4'-KINASE-RELATED"/>
    <property type="match status" value="1"/>
</dbReference>
<sequence>MPGSIKTLLEKVFNNVRACFFFFVQQAVLAVSEEGGDRPESVLVVRLDAIGDFVLWVESAKALRKLYPSDKFCLTLLCNQIVGDLAVSLGIFDEIWHLDRRKFSKNLTYRILQLRKIQKASFGIAINPTQAREFMYGDSVIFATGADQRIGSKGNLLNLGVWQKRISDRWYTSLVAATPGLNVLEQNAEFLRGLGVTHAKPKIPDLPVSTESVPDLDIPDYFVVFPGAGAVLRQWPIERFAEVADRISSATGWTGVICGGPGEETLGALLEDKAGVSLKNLVAKTTLPELVSIIAGAHLVLANETSAVHIAAAVSTPSVCILGGGHYGNFLPYPVMEESSKPSPIVVSRRSECFGCNWKCPSCAPNRVADCIEGISVEEVWCAVKEILPTGFRS</sequence>
<dbReference type="Gene3D" id="3.40.50.2000">
    <property type="entry name" value="Glycogen Phosphorylase B"/>
    <property type="match status" value="2"/>
</dbReference>
<dbReference type="RefSeq" id="WP_199385948.1">
    <property type="nucleotide sequence ID" value="NZ_JAEMHM010000019.1"/>
</dbReference>
<accession>A0A8J7S7G9</accession>
<dbReference type="InterPro" id="IPR051199">
    <property type="entry name" value="LPS_LOS_Heptosyltrfase"/>
</dbReference>
<dbReference type="SUPFAM" id="SSF53756">
    <property type="entry name" value="UDP-Glycosyltransferase/glycogen phosphorylase"/>
    <property type="match status" value="1"/>
</dbReference>
<dbReference type="InterPro" id="IPR002201">
    <property type="entry name" value="Glyco_trans_9"/>
</dbReference>
<comment type="caution">
    <text evidence="3">The sequence shown here is derived from an EMBL/GenBank/DDBJ whole genome shotgun (WGS) entry which is preliminary data.</text>
</comment>
<dbReference type="AlphaFoldDB" id="A0A8J7S7G9"/>
<keyword evidence="2" id="KW-0808">Transferase</keyword>
<reference evidence="3" key="1">
    <citation type="submission" date="2020-12" db="EMBL/GenBank/DDBJ databases">
        <title>Geomonas sp. Red875, isolated from river sediment.</title>
        <authorList>
            <person name="Xu Z."/>
            <person name="Zhang Z."/>
            <person name="Masuda Y."/>
            <person name="Itoh H."/>
            <person name="Senoo K."/>
        </authorList>
    </citation>
    <scope>NUCLEOTIDE SEQUENCE</scope>
    <source>
        <strain evidence="3">Red875</strain>
    </source>
</reference>
<dbReference type="GO" id="GO:0008713">
    <property type="term" value="F:ADP-heptose-lipopolysaccharide heptosyltransferase activity"/>
    <property type="evidence" value="ECO:0007669"/>
    <property type="project" value="TreeGrafter"/>
</dbReference>
<dbReference type="EMBL" id="JAEMHM010000019">
    <property type="protein sequence ID" value="MBJ6727031.1"/>
    <property type="molecule type" value="Genomic_DNA"/>
</dbReference>
<keyword evidence="4" id="KW-1185">Reference proteome</keyword>
<evidence type="ECO:0000313" key="4">
    <source>
        <dbReference type="Proteomes" id="UP000636888"/>
    </source>
</evidence>
<name>A0A8J7S7G9_9BACT</name>
<evidence type="ECO:0000256" key="2">
    <source>
        <dbReference type="ARBA" id="ARBA00022679"/>
    </source>
</evidence>
<dbReference type="CDD" id="cd03789">
    <property type="entry name" value="GT9_LPS_heptosyltransferase"/>
    <property type="match status" value="1"/>
</dbReference>
<evidence type="ECO:0000313" key="3">
    <source>
        <dbReference type="EMBL" id="MBJ6727031.1"/>
    </source>
</evidence>
<protein>
    <submittedName>
        <fullName evidence="3">Glycosyltransferase family 9 protein</fullName>
    </submittedName>
</protein>
<dbReference type="GO" id="GO:0005829">
    <property type="term" value="C:cytosol"/>
    <property type="evidence" value="ECO:0007669"/>
    <property type="project" value="TreeGrafter"/>
</dbReference>
<organism evidence="3 4">
    <name type="scientific">Geomesophilobacter sediminis</name>
    <dbReference type="NCBI Taxonomy" id="2798584"/>
    <lineage>
        <taxon>Bacteria</taxon>
        <taxon>Pseudomonadati</taxon>
        <taxon>Thermodesulfobacteriota</taxon>
        <taxon>Desulfuromonadia</taxon>
        <taxon>Geobacterales</taxon>
        <taxon>Geobacteraceae</taxon>
        <taxon>Geomesophilobacter</taxon>
    </lineage>
</organism>
<proteinExistence type="predicted"/>
<dbReference type="Proteomes" id="UP000636888">
    <property type="component" value="Unassembled WGS sequence"/>
</dbReference>
<gene>
    <name evidence="3" type="ORF">JFN93_20155</name>
</gene>
<keyword evidence="1" id="KW-0328">Glycosyltransferase</keyword>
<dbReference type="GO" id="GO:0009244">
    <property type="term" value="P:lipopolysaccharide core region biosynthetic process"/>
    <property type="evidence" value="ECO:0007669"/>
    <property type="project" value="TreeGrafter"/>
</dbReference>
<evidence type="ECO:0000256" key="1">
    <source>
        <dbReference type="ARBA" id="ARBA00022676"/>
    </source>
</evidence>
<dbReference type="PANTHER" id="PTHR30160:SF1">
    <property type="entry name" value="LIPOPOLYSACCHARIDE 1,2-N-ACETYLGLUCOSAMINETRANSFERASE-RELATED"/>
    <property type="match status" value="1"/>
</dbReference>